<proteinExistence type="inferred from homology"/>
<dbReference type="EMBL" id="JACAZE010000004">
    <property type="protein sequence ID" value="KAF7318173.1"/>
    <property type="molecule type" value="Genomic_DNA"/>
</dbReference>
<feature type="domain" description="AAA+ ATPase" evidence="9">
    <location>
        <begin position="374"/>
        <end position="515"/>
    </location>
</feature>
<evidence type="ECO:0000256" key="8">
    <source>
        <dbReference type="SAM" id="MobiDB-lite"/>
    </source>
</evidence>
<dbReference type="SUPFAM" id="SSF52540">
    <property type="entry name" value="P-loop containing nucleoside triphosphate hydrolases"/>
    <property type="match status" value="2"/>
</dbReference>
<dbReference type="InterPro" id="IPR003960">
    <property type="entry name" value="ATPase_AAA_CS"/>
</dbReference>
<evidence type="ECO:0000256" key="4">
    <source>
        <dbReference type="ARBA" id="ARBA00022801"/>
    </source>
</evidence>
<dbReference type="Gene3D" id="3.40.50.300">
    <property type="entry name" value="P-loop containing nucleotide triphosphate hydrolases"/>
    <property type="match status" value="1"/>
</dbReference>
<keyword evidence="4" id="KW-0378">Hydrolase</keyword>
<dbReference type="PANTHER" id="PTHR23069">
    <property type="entry name" value="AAA DOMAIN-CONTAINING"/>
    <property type="match status" value="1"/>
</dbReference>
<dbReference type="Proteomes" id="UP000613580">
    <property type="component" value="Unassembled WGS sequence"/>
</dbReference>
<dbReference type="GO" id="GO:0005634">
    <property type="term" value="C:nucleus"/>
    <property type="evidence" value="ECO:0007669"/>
    <property type="project" value="UniProtKB-SubCell"/>
</dbReference>
<dbReference type="GO" id="GO:0042393">
    <property type="term" value="F:histone binding"/>
    <property type="evidence" value="ECO:0007669"/>
    <property type="project" value="TreeGrafter"/>
</dbReference>
<dbReference type="PROSITE" id="PS00674">
    <property type="entry name" value="AAA"/>
    <property type="match status" value="1"/>
</dbReference>
<dbReference type="GO" id="GO:0016887">
    <property type="term" value="F:ATP hydrolysis activity"/>
    <property type="evidence" value="ECO:0007669"/>
    <property type="project" value="InterPro"/>
</dbReference>
<dbReference type="GO" id="GO:0005524">
    <property type="term" value="F:ATP binding"/>
    <property type="evidence" value="ECO:0007669"/>
    <property type="project" value="UniProtKB-KW"/>
</dbReference>
<dbReference type="GO" id="GO:0003682">
    <property type="term" value="F:chromatin binding"/>
    <property type="evidence" value="ECO:0007669"/>
    <property type="project" value="TreeGrafter"/>
</dbReference>
<keyword evidence="11" id="KW-1185">Reference proteome</keyword>
<reference evidence="10" key="1">
    <citation type="submission" date="2020-05" db="EMBL/GenBank/DDBJ databases">
        <title>Mycena genomes resolve the evolution of fungal bioluminescence.</title>
        <authorList>
            <person name="Tsai I.J."/>
        </authorList>
    </citation>
    <scope>NUCLEOTIDE SEQUENCE</scope>
    <source>
        <strain evidence="10">110903Hualien_Pintung</strain>
    </source>
</reference>
<comment type="caution">
    <text evidence="10">The sequence shown here is derived from an EMBL/GenBank/DDBJ whole genome shotgun (WGS) entry which is preliminary data.</text>
</comment>
<dbReference type="Gene3D" id="1.20.920.10">
    <property type="entry name" value="Bromodomain-like"/>
    <property type="match status" value="1"/>
</dbReference>
<evidence type="ECO:0000256" key="6">
    <source>
        <dbReference type="ARBA" id="ARBA00023117"/>
    </source>
</evidence>
<dbReference type="GO" id="GO:0006334">
    <property type="term" value="P:nucleosome assembly"/>
    <property type="evidence" value="ECO:0007669"/>
    <property type="project" value="TreeGrafter"/>
</dbReference>
<dbReference type="FunFam" id="3.40.50.300:FF:000061">
    <property type="entry name" value="ATPase family, AAA domain-containing 2"/>
    <property type="match status" value="1"/>
</dbReference>
<keyword evidence="5" id="KW-0067">ATP-binding</keyword>
<dbReference type="PANTHER" id="PTHR23069:SF0">
    <property type="entry name" value="TAT-BINDING HOMOLOG 7"/>
    <property type="match status" value="1"/>
</dbReference>
<dbReference type="InterPro" id="IPR036427">
    <property type="entry name" value="Bromodomain-like_sf"/>
</dbReference>
<keyword evidence="6" id="KW-0103">Bromodomain</keyword>
<evidence type="ECO:0000313" key="10">
    <source>
        <dbReference type="EMBL" id="KAF7318173.1"/>
    </source>
</evidence>
<comment type="similarity">
    <text evidence="2">Belongs to the AAA ATPase family.</text>
</comment>
<protein>
    <submittedName>
        <fullName evidence="10">AAA-domain-containing protein</fullName>
    </submittedName>
</protein>
<dbReference type="FunFam" id="3.40.50.300:FF:001218">
    <property type="entry name" value="AAA family ATPase, putative"/>
    <property type="match status" value="1"/>
</dbReference>
<dbReference type="InterPro" id="IPR003959">
    <property type="entry name" value="ATPase_AAA_core"/>
</dbReference>
<gene>
    <name evidence="10" type="ORF">HMN09_00325500</name>
</gene>
<feature type="region of interest" description="Disordered" evidence="8">
    <location>
        <begin position="1"/>
        <end position="308"/>
    </location>
</feature>
<feature type="compositionally biased region" description="Acidic residues" evidence="8">
    <location>
        <begin position="34"/>
        <end position="43"/>
    </location>
</feature>
<evidence type="ECO:0000256" key="2">
    <source>
        <dbReference type="ARBA" id="ARBA00006914"/>
    </source>
</evidence>
<evidence type="ECO:0000256" key="5">
    <source>
        <dbReference type="ARBA" id="ARBA00022840"/>
    </source>
</evidence>
<evidence type="ECO:0000256" key="7">
    <source>
        <dbReference type="ARBA" id="ARBA00023242"/>
    </source>
</evidence>
<sequence>MFNGGSYLRRSSRHKSGSSSEYQQSSPSNHDEPLIVDEDEPEPEYVTSKRGRLRRKTNYAESAGEDEMGYGGGGSQHAGSDDSGPIGVRRSTRRNRNLADLVVEASDEEERPDASYGSGYATRSRLRKRDQPSQQPNGNGHHVVPPPAAPRGPSARAQRAQRRAQKDEGYSPGTHQTSDTHASDIDAEGEADDNIDDLLEDEQREQERVKRRKERDEPVDDDGRPYSLRQRQRINYAIPPPLEEMPRPPPSRPAPHRKKTRMGPGWSANGAELGRWMGMGGPDDSDSDNPGAGLPRTPRKPVAMGFSSTPGGMGNLGLGKVGDAALADADPLGVNQNVTFDEVGGLDDHIHALKEMTLLPLLYPEVFQQFKVTPPRGVLFHGPPGTGKTLLARALAASCRTNGRQITFFMRKGADILSKWVGEAERQLRLLFEEARAHQPSIIFFDEIDGLAPVRSSKQDQIHASIVATLLALMDGMDGRGSVVVIGATNRPDAIDPALRRPGRFDREFYFALPGVEAREKILNIMTRGWKGWDSDEGRERLKGLASMTKGYGGADLRALCTEAALNAVQRRYPQIYKTNERLLLKPDTIEVGLRDFMISIKKLVPSAARSSSSVAAPLPQQLVALLGDSLERVKAAIAMVLPVDKKLSALEEAEFEDAGGEAGALEREMTMQSMASLRLYRPRVVLHGATGMGQAFVGSAALHHLEGYHVQSLELGALLSDSTRTPEAAIVQLFVEAKRHAPAVVYIPALLGWCAAVSETSRATVRAMLDTLAPSDPVLLLAVVDGAFTELPKDVRGWFGVGKSGRVALEAPTSSARSAFFQSLISDLRRPPNEYADGMPRRKRILEVLEIAPPLEPRKPSAAELAVQEENDQRVLALLKYRLEPILTTLKRKFKRFTKRATEEYSFDPVPMEDVQPTLEVMTMSPVARTNAPAYVDVLNGDPPAVNGHVNGIAIEPPVVVVEPQPEQPPPPPPVQQMLYDIDLERMHTYLYKGRYITPDDFLEDVRKIVHNAATRQEEDIERLYRAQAMLNATEVSMHEFDPQLKLECERMAVRERARRAAAKEAVKAAKAAAKGKGKENGNASGSDAGTTGTRRSARNNGLQPELTITDPVLLERRLKRARSDGAGTDSQGGGSADEGGRGAKRSRTGTVNAEDSDDPLDTLPARFQPQQPAMPAVHFEEQPQQQQEDENAMAVDPFIEPTQPIASTSSIPIHSLLAPEPEPTILVPASPSPRPKSVEPQPEIIVEPQPEPLVAEPTEIIIERPRTPTPPPPLPDFLIDDALVAQLENSLCDSTAGLSIEQLEQLRATCVGKVWHHRTEWDRTPAVRELVQYVSEFVQDVRADEMDYD</sequence>
<dbReference type="Gene3D" id="1.10.8.60">
    <property type="match status" value="1"/>
</dbReference>
<name>A0A8H6TI71_MYCCL</name>
<dbReference type="GO" id="GO:0045815">
    <property type="term" value="P:transcription initiation-coupled chromatin remodeling"/>
    <property type="evidence" value="ECO:0007669"/>
    <property type="project" value="TreeGrafter"/>
</dbReference>
<dbReference type="SMART" id="SM00382">
    <property type="entry name" value="AAA"/>
    <property type="match status" value="1"/>
</dbReference>
<evidence type="ECO:0000259" key="9">
    <source>
        <dbReference type="SMART" id="SM00382"/>
    </source>
</evidence>
<keyword evidence="7" id="KW-0539">Nucleus</keyword>
<feature type="compositionally biased region" description="Pro residues" evidence="8">
    <location>
        <begin position="238"/>
        <end position="253"/>
    </location>
</feature>
<dbReference type="SUPFAM" id="SSF47370">
    <property type="entry name" value="Bromodomain"/>
    <property type="match status" value="1"/>
</dbReference>
<organism evidence="10 11">
    <name type="scientific">Mycena chlorophos</name>
    <name type="common">Agaric fungus</name>
    <name type="synonym">Agaricus chlorophos</name>
    <dbReference type="NCBI Taxonomy" id="658473"/>
    <lineage>
        <taxon>Eukaryota</taxon>
        <taxon>Fungi</taxon>
        <taxon>Dikarya</taxon>
        <taxon>Basidiomycota</taxon>
        <taxon>Agaricomycotina</taxon>
        <taxon>Agaricomycetes</taxon>
        <taxon>Agaricomycetidae</taxon>
        <taxon>Agaricales</taxon>
        <taxon>Marasmiineae</taxon>
        <taxon>Mycenaceae</taxon>
        <taxon>Mycena</taxon>
    </lineage>
</organism>
<dbReference type="Pfam" id="PF00004">
    <property type="entry name" value="AAA"/>
    <property type="match status" value="1"/>
</dbReference>
<dbReference type="InterPro" id="IPR003593">
    <property type="entry name" value="AAA+_ATPase"/>
</dbReference>
<dbReference type="Pfam" id="PF17862">
    <property type="entry name" value="AAA_lid_3"/>
    <property type="match status" value="1"/>
</dbReference>
<evidence type="ECO:0000256" key="1">
    <source>
        <dbReference type="ARBA" id="ARBA00004123"/>
    </source>
</evidence>
<evidence type="ECO:0000313" key="11">
    <source>
        <dbReference type="Proteomes" id="UP000613580"/>
    </source>
</evidence>
<dbReference type="InterPro" id="IPR027417">
    <property type="entry name" value="P-loop_NTPase"/>
</dbReference>
<feature type="region of interest" description="Disordered" evidence="8">
    <location>
        <begin position="1073"/>
        <end position="1163"/>
    </location>
</feature>
<dbReference type="GO" id="GO:0006337">
    <property type="term" value="P:nucleosome disassembly"/>
    <property type="evidence" value="ECO:0007669"/>
    <property type="project" value="TreeGrafter"/>
</dbReference>
<keyword evidence="3" id="KW-0547">Nucleotide-binding</keyword>
<dbReference type="OrthoDB" id="5421at2759"/>
<feature type="compositionally biased region" description="Acidic residues" evidence="8">
    <location>
        <begin position="185"/>
        <end position="204"/>
    </location>
</feature>
<feature type="compositionally biased region" description="Low complexity" evidence="8">
    <location>
        <begin position="17"/>
        <end position="28"/>
    </location>
</feature>
<evidence type="ECO:0000256" key="3">
    <source>
        <dbReference type="ARBA" id="ARBA00022741"/>
    </source>
</evidence>
<comment type="subcellular location">
    <subcellularLocation>
        <location evidence="1">Nucleus</location>
    </subcellularLocation>
</comment>
<accession>A0A8H6TI71</accession>
<dbReference type="InterPro" id="IPR041569">
    <property type="entry name" value="AAA_lid_3"/>
</dbReference>
<dbReference type="InterPro" id="IPR045199">
    <property type="entry name" value="ATAD2-like"/>
</dbReference>
<feature type="compositionally biased region" description="Polar residues" evidence="8">
    <location>
        <begin position="1086"/>
        <end position="1104"/>
    </location>
</feature>